<dbReference type="Pfam" id="PF00239">
    <property type="entry name" value="Resolvase"/>
    <property type="match status" value="1"/>
</dbReference>
<dbReference type="SMART" id="SM00857">
    <property type="entry name" value="Resolvase"/>
    <property type="match status" value="1"/>
</dbReference>
<dbReference type="Proteomes" id="UP001596414">
    <property type="component" value="Unassembled WGS sequence"/>
</dbReference>
<comment type="caution">
    <text evidence="3">The sequence shown here is derived from an EMBL/GenBank/DDBJ whole genome shotgun (WGS) entry which is preliminary data.</text>
</comment>
<dbReference type="InterPro" id="IPR036162">
    <property type="entry name" value="Resolvase-like_N_sf"/>
</dbReference>
<dbReference type="PROSITE" id="PS51736">
    <property type="entry name" value="RECOMBINASES_3"/>
    <property type="match status" value="1"/>
</dbReference>
<dbReference type="PANTHER" id="PTHR30461:SF23">
    <property type="entry name" value="DNA RECOMBINASE-RELATED"/>
    <property type="match status" value="1"/>
</dbReference>
<proteinExistence type="predicted"/>
<dbReference type="EMBL" id="JBHSZQ010000014">
    <property type="protein sequence ID" value="MFC7126085.1"/>
    <property type="molecule type" value="Genomic_DNA"/>
</dbReference>
<evidence type="ECO:0000313" key="3">
    <source>
        <dbReference type="EMBL" id="MFC7126085.1"/>
    </source>
</evidence>
<gene>
    <name evidence="3" type="ORF">ACFQJ7_08555</name>
</gene>
<organism evidence="3 4">
    <name type="scientific">Halovenus rubra</name>
    <dbReference type="NCBI Taxonomy" id="869890"/>
    <lineage>
        <taxon>Archaea</taxon>
        <taxon>Methanobacteriati</taxon>
        <taxon>Methanobacteriota</taxon>
        <taxon>Stenosarchaea group</taxon>
        <taxon>Halobacteria</taxon>
        <taxon>Halobacteriales</taxon>
        <taxon>Haloarculaceae</taxon>
        <taxon>Halovenus</taxon>
    </lineage>
</organism>
<protein>
    <submittedName>
        <fullName evidence="3">Recombinase family protein</fullName>
    </submittedName>
</protein>
<reference evidence="3 4" key="1">
    <citation type="journal article" date="2014" name="Int. J. Syst. Evol. Microbiol.">
        <title>Complete genome sequence of Corynebacterium casei LMG S-19264T (=DSM 44701T), isolated from a smear-ripened cheese.</title>
        <authorList>
            <consortium name="US DOE Joint Genome Institute (JGI-PGF)"/>
            <person name="Walter F."/>
            <person name="Albersmeier A."/>
            <person name="Kalinowski J."/>
            <person name="Ruckert C."/>
        </authorList>
    </citation>
    <scope>NUCLEOTIDE SEQUENCE [LARGE SCALE GENOMIC DNA]</scope>
    <source>
        <strain evidence="3 4">CGMCC 4.7215</strain>
    </source>
</reference>
<evidence type="ECO:0000313" key="4">
    <source>
        <dbReference type="Proteomes" id="UP001596414"/>
    </source>
</evidence>
<name>A0ABD5XA57_9EURY</name>
<dbReference type="PANTHER" id="PTHR30461">
    <property type="entry name" value="DNA-INVERTASE FROM LAMBDOID PROPHAGE"/>
    <property type="match status" value="1"/>
</dbReference>
<evidence type="ECO:0000256" key="1">
    <source>
        <dbReference type="SAM" id="MobiDB-lite"/>
    </source>
</evidence>
<dbReference type="SUPFAM" id="SSF53041">
    <property type="entry name" value="Resolvase-like"/>
    <property type="match status" value="1"/>
</dbReference>
<sequence>MEVATYVRVSMEEQSLERQLKKTHEYSQRHFDTPPTETYRDKSTGTNTDRSDFHQMLNDVENGKYDAVIANSISRISRSIRDLDETVEHIVDNSNTELHIISEGLQMTGEDDPYQKAMLQLLGVFAELEAEMTRQRVKEGIRTRMENEDYHHGPAPLGFEKDDGYLIEAANFDRVRSVLELVEDGELSKRKAARELDSSRRTINRALDRPELYSLS</sequence>
<evidence type="ECO:0000259" key="2">
    <source>
        <dbReference type="PROSITE" id="PS51736"/>
    </source>
</evidence>
<feature type="region of interest" description="Disordered" evidence="1">
    <location>
        <begin position="19"/>
        <end position="50"/>
    </location>
</feature>
<dbReference type="AlphaFoldDB" id="A0ABD5XA57"/>
<dbReference type="Gene3D" id="3.40.50.1390">
    <property type="entry name" value="Resolvase, N-terminal catalytic domain"/>
    <property type="match status" value="1"/>
</dbReference>
<accession>A0ABD5XA57</accession>
<dbReference type="InterPro" id="IPR006119">
    <property type="entry name" value="Resolv_N"/>
</dbReference>
<dbReference type="RefSeq" id="WP_267638977.1">
    <property type="nucleotide sequence ID" value="NZ_JAODIY010000047.1"/>
</dbReference>
<feature type="domain" description="Resolvase/invertase-type recombinase catalytic" evidence="2">
    <location>
        <begin position="2"/>
        <end position="148"/>
    </location>
</feature>
<dbReference type="InterPro" id="IPR050639">
    <property type="entry name" value="SSR_resolvase"/>
</dbReference>